<name>A0ABQ7TSG5_SOLTU</name>
<gene>
    <name evidence="1" type="ORF">KY290_036150</name>
</gene>
<proteinExistence type="predicted"/>
<sequence>MTGSFGPNDTSRTLAFRRMNGYLFLSSISMVRHLTGSVGCIATNNFGIGSISRKSYRCAF</sequence>
<dbReference type="EMBL" id="JAIVGD010000028">
    <property type="protein sequence ID" value="KAH0737445.1"/>
    <property type="molecule type" value="Genomic_DNA"/>
</dbReference>
<reference evidence="1 2" key="1">
    <citation type="journal article" date="2021" name="bioRxiv">
        <title>Chromosome-scale and haplotype-resolved genome assembly of a tetraploid potato cultivar.</title>
        <authorList>
            <person name="Sun H."/>
            <person name="Jiao W.-B."/>
            <person name="Krause K."/>
            <person name="Campoy J.A."/>
            <person name="Goel M."/>
            <person name="Folz-Donahue K."/>
            <person name="Kukat C."/>
            <person name="Huettel B."/>
            <person name="Schneeberger K."/>
        </authorList>
    </citation>
    <scope>NUCLEOTIDE SEQUENCE [LARGE SCALE GENOMIC DNA]</scope>
    <source>
        <strain evidence="1">SolTubOtavaFocal</strain>
        <tissue evidence="1">Leaves</tissue>
    </source>
</reference>
<organism evidence="1 2">
    <name type="scientific">Solanum tuberosum</name>
    <name type="common">Potato</name>
    <dbReference type="NCBI Taxonomy" id="4113"/>
    <lineage>
        <taxon>Eukaryota</taxon>
        <taxon>Viridiplantae</taxon>
        <taxon>Streptophyta</taxon>
        <taxon>Embryophyta</taxon>
        <taxon>Tracheophyta</taxon>
        <taxon>Spermatophyta</taxon>
        <taxon>Magnoliopsida</taxon>
        <taxon>eudicotyledons</taxon>
        <taxon>Gunneridae</taxon>
        <taxon>Pentapetalae</taxon>
        <taxon>asterids</taxon>
        <taxon>lamiids</taxon>
        <taxon>Solanales</taxon>
        <taxon>Solanaceae</taxon>
        <taxon>Solanoideae</taxon>
        <taxon>Solaneae</taxon>
        <taxon>Solanum</taxon>
    </lineage>
</organism>
<accession>A0ABQ7TSG5</accession>
<protein>
    <submittedName>
        <fullName evidence="1">Uncharacterized protein</fullName>
    </submittedName>
</protein>
<evidence type="ECO:0000313" key="2">
    <source>
        <dbReference type="Proteomes" id="UP000826656"/>
    </source>
</evidence>
<keyword evidence="2" id="KW-1185">Reference proteome</keyword>
<dbReference type="Proteomes" id="UP000826656">
    <property type="component" value="Unassembled WGS sequence"/>
</dbReference>
<evidence type="ECO:0000313" key="1">
    <source>
        <dbReference type="EMBL" id="KAH0737445.1"/>
    </source>
</evidence>
<comment type="caution">
    <text evidence="1">The sequence shown here is derived from an EMBL/GenBank/DDBJ whole genome shotgun (WGS) entry which is preliminary data.</text>
</comment>